<dbReference type="NCBIfam" id="TIGR03558">
    <property type="entry name" value="oxido_grp_1"/>
    <property type="match status" value="1"/>
</dbReference>
<evidence type="ECO:0000259" key="2">
    <source>
        <dbReference type="Pfam" id="PF00296"/>
    </source>
</evidence>
<comment type="similarity">
    <text evidence="1">To bacterial alkanal monooxygenase alpha and beta chains.</text>
</comment>
<reference evidence="3 4" key="1">
    <citation type="journal article" date="2024" name="Chem. Sci.">
        <title>Discovery of megapolipeptins by genome mining of a Burkholderiales bacteria collection.</title>
        <authorList>
            <person name="Paulo B.S."/>
            <person name="Recchia M.J.J."/>
            <person name="Lee S."/>
            <person name="Fergusson C.H."/>
            <person name="Romanowski S.B."/>
            <person name="Hernandez A."/>
            <person name="Krull N."/>
            <person name="Liu D.Y."/>
            <person name="Cavanagh H."/>
            <person name="Bos A."/>
            <person name="Gray C.A."/>
            <person name="Murphy B.T."/>
            <person name="Linington R.G."/>
            <person name="Eustaquio A.S."/>
        </authorList>
    </citation>
    <scope>NUCLEOTIDE SEQUENCE [LARGE SCALE GENOMIC DNA]</scope>
    <source>
        <strain evidence="3 4">RL21-008-BIB-A</strain>
    </source>
</reference>
<dbReference type="InterPro" id="IPR011251">
    <property type="entry name" value="Luciferase-like_dom"/>
</dbReference>
<name>A0ABW9A5H3_9BURK</name>
<dbReference type="InterPro" id="IPR050766">
    <property type="entry name" value="Bact_Lucif_Oxidored"/>
</dbReference>
<dbReference type="InterPro" id="IPR019949">
    <property type="entry name" value="CmoO-like"/>
</dbReference>
<evidence type="ECO:0000256" key="1">
    <source>
        <dbReference type="ARBA" id="ARBA00007789"/>
    </source>
</evidence>
<evidence type="ECO:0000313" key="3">
    <source>
        <dbReference type="EMBL" id="MFL9923679.1"/>
    </source>
</evidence>
<protein>
    <submittedName>
        <fullName evidence="3">LLM class flavin-dependent oxidoreductase</fullName>
    </submittedName>
</protein>
<accession>A0ABW9A5H3</accession>
<gene>
    <name evidence="3" type="ORF">PQR62_05365</name>
</gene>
<dbReference type="PANTHER" id="PTHR30137:SF6">
    <property type="entry name" value="LUCIFERASE-LIKE MONOOXYGENASE"/>
    <property type="match status" value="1"/>
</dbReference>
<keyword evidence="4" id="KW-1185">Reference proteome</keyword>
<organism evidence="3 4">
    <name type="scientific">Herbaspirillum lusitanum</name>
    <dbReference type="NCBI Taxonomy" id="213312"/>
    <lineage>
        <taxon>Bacteria</taxon>
        <taxon>Pseudomonadati</taxon>
        <taxon>Pseudomonadota</taxon>
        <taxon>Betaproteobacteria</taxon>
        <taxon>Burkholderiales</taxon>
        <taxon>Oxalobacteraceae</taxon>
        <taxon>Herbaspirillum</taxon>
    </lineage>
</organism>
<proteinExistence type="predicted"/>
<dbReference type="RefSeq" id="WP_408155542.1">
    <property type="nucleotide sequence ID" value="NZ_JAQQFM010000002.1"/>
</dbReference>
<feature type="domain" description="Luciferase-like" evidence="2">
    <location>
        <begin position="1"/>
        <end position="302"/>
    </location>
</feature>
<comment type="caution">
    <text evidence="3">The sequence shown here is derived from an EMBL/GenBank/DDBJ whole genome shotgun (WGS) entry which is preliminary data.</text>
</comment>
<dbReference type="SUPFAM" id="SSF51679">
    <property type="entry name" value="Bacterial luciferase-like"/>
    <property type="match status" value="1"/>
</dbReference>
<dbReference type="Pfam" id="PF00296">
    <property type="entry name" value="Bac_luciferase"/>
    <property type="match status" value="1"/>
</dbReference>
<dbReference type="Gene3D" id="3.20.20.30">
    <property type="entry name" value="Luciferase-like domain"/>
    <property type="match status" value="1"/>
</dbReference>
<evidence type="ECO:0000313" key="4">
    <source>
        <dbReference type="Proteomes" id="UP001629246"/>
    </source>
</evidence>
<dbReference type="Proteomes" id="UP001629246">
    <property type="component" value="Unassembled WGS sequence"/>
</dbReference>
<dbReference type="InterPro" id="IPR036661">
    <property type="entry name" value="Luciferase-like_sf"/>
</dbReference>
<dbReference type="EMBL" id="JAQQFM010000002">
    <property type="protein sequence ID" value="MFL9923679.1"/>
    <property type="molecule type" value="Genomic_DNA"/>
</dbReference>
<sequence>MKISVLDQAPVSDGVSSAQALRNVLELARLADGLGFYRYWVAEHHGGGSLACASPEVLIGPIAMATERLRVGSGGVMLPHYSPLKVAESFGMLSGLFPGRIDLGLGRAPGSDSMTATALQRDRRQRPADDFFEQLNELLAYQWDRVPEDHPFARLADLPGRPETPETWLLGSSAQSGIWAAELGLPYMFADFIHAAGEGVCAAYRQDFSSTAQMPEPHTGVALQVICAETDEEARRLASSYGMRLIHMHTGRRLDKIPTVDAALRFFGQQGLAIDTLPPGRRAIVGGPEHVRSEIEAVAAAYGAQEVMVVSIIHDHAARLNSYRLLAQAFDLK</sequence>
<dbReference type="PANTHER" id="PTHR30137">
    <property type="entry name" value="LUCIFERASE-LIKE MONOOXYGENASE"/>
    <property type="match status" value="1"/>
</dbReference>